<dbReference type="EMBL" id="DS235874">
    <property type="protein sequence ID" value="EEB19710.1"/>
    <property type="molecule type" value="Genomic_DNA"/>
</dbReference>
<dbReference type="EnsemblMetazoa" id="PHUM584660-RA">
    <property type="protein sequence ID" value="PHUM584660-PA"/>
    <property type="gene ID" value="PHUM584660"/>
</dbReference>
<dbReference type="InParanoid" id="E0W254"/>
<name>E0W254_PEDHC</name>
<organism>
    <name type="scientific">Pediculus humanus subsp. corporis</name>
    <name type="common">Body louse</name>
    <dbReference type="NCBI Taxonomy" id="121224"/>
    <lineage>
        <taxon>Eukaryota</taxon>
        <taxon>Metazoa</taxon>
        <taxon>Ecdysozoa</taxon>
        <taxon>Arthropoda</taxon>
        <taxon>Hexapoda</taxon>
        <taxon>Insecta</taxon>
        <taxon>Pterygota</taxon>
        <taxon>Neoptera</taxon>
        <taxon>Paraneoptera</taxon>
        <taxon>Psocodea</taxon>
        <taxon>Troctomorpha</taxon>
        <taxon>Phthiraptera</taxon>
        <taxon>Anoplura</taxon>
        <taxon>Pediculidae</taxon>
        <taxon>Pediculus</taxon>
    </lineage>
</organism>
<protein>
    <submittedName>
        <fullName evidence="1 2">Uncharacterized protein</fullName>
    </submittedName>
</protein>
<reference evidence="1" key="2">
    <citation type="submission" date="2007-04" db="EMBL/GenBank/DDBJ databases">
        <title>The genome of the human body louse.</title>
        <authorList>
            <consortium name="The Human Body Louse Genome Consortium"/>
            <person name="Kirkness E."/>
            <person name="Walenz B."/>
            <person name="Hass B."/>
            <person name="Bruggner R."/>
            <person name="Strausberg R."/>
        </authorList>
    </citation>
    <scope>NUCLEOTIDE SEQUENCE</scope>
    <source>
        <strain evidence="1">USDA</strain>
    </source>
</reference>
<keyword evidence="3" id="KW-1185">Reference proteome</keyword>
<dbReference type="EMBL" id="AAZO01007128">
    <property type="status" value="NOT_ANNOTATED_CDS"/>
    <property type="molecule type" value="Genomic_DNA"/>
</dbReference>
<dbReference type="AlphaFoldDB" id="E0W254"/>
<reference evidence="2" key="3">
    <citation type="submission" date="2020-05" db="UniProtKB">
        <authorList>
            <consortium name="EnsemblMetazoa"/>
        </authorList>
    </citation>
    <scope>IDENTIFICATION</scope>
    <source>
        <strain evidence="2">USDA</strain>
    </source>
</reference>
<dbReference type="GeneID" id="8232658"/>
<evidence type="ECO:0000313" key="2">
    <source>
        <dbReference type="EnsemblMetazoa" id="PHUM584660-PA"/>
    </source>
</evidence>
<gene>
    <name evidence="2" type="primary">8232658</name>
    <name evidence="1" type="ORF">Phum_PHUM584660</name>
</gene>
<dbReference type="Proteomes" id="UP000009046">
    <property type="component" value="Unassembled WGS sequence"/>
</dbReference>
<dbReference type="HOGENOM" id="CLU_2280739_0_0_1"/>
<dbReference type="RefSeq" id="XP_002432448.1">
    <property type="nucleotide sequence ID" value="XM_002432403.1"/>
</dbReference>
<sequence length="102" mass="11622">MLDTGFIYYGTDNYKGMDLTTRQRPMSCDNKTGGRLAKSIFSIRSLMDVSEEPPENGGGDFKTQRFDGSSYKENVRIYVPKKYFNLAIIGTRTIGIFIQPKY</sequence>
<evidence type="ECO:0000313" key="1">
    <source>
        <dbReference type="EMBL" id="EEB19710.1"/>
    </source>
</evidence>
<reference evidence="1" key="1">
    <citation type="submission" date="2007-04" db="EMBL/GenBank/DDBJ databases">
        <title>Annotation of Pediculus humanus corporis strain USDA.</title>
        <authorList>
            <person name="Kirkness E."/>
            <person name="Hannick L."/>
            <person name="Hass B."/>
            <person name="Bruggner R."/>
            <person name="Lawson D."/>
            <person name="Bidwell S."/>
            <person name="Joardar V."/>
            <person name="Caler E."/>
            <person name="Walenz B."/>
            <person name="Inman J."/>
            <person name="Schobel S."/>
            <person name="Galinsky K."/>
            <person name="Amedeo P."/>
            <person name="Strausberg R."/>
        </authorList>
    </citation>
    <scope>NUCLEOTIDE SEQUENCE</scope>
    <source>
        <strain evidence="1">USDA</strain>
    </source>
</reference>
<dbReference type="OrthoDB" id="6159439at2759"/>
<proteinExistence type="predicted"/>
<dbReference type="KEGG" id="phu:Phum_PHUM584660"/>
<dbReference type="CTD" id="8232658"/>
<evidence type="ECO:0000313" key="3">
    <source>
        <dbReference type="Proteomes" id="UP000009046"/>
    </source>
</evidence>
<accession>E0W254</accession>
<dbReference type="VEuPathDB" id="VectorBase:PHUM584660"/>